<gene>
    <name evidence="1" type="ORF">Tci_916762</name>
</gene>
<organism evidence="1">
    <name type="scientific">Tanacetum cinerariifolium</name>
    <name type="common">Dalmatian daisy</name>
    <name type="synonym">Chrysanthemum cinerariifolium</name>
    <dbReference type="NCBI Taxonomy" id="118510"/>
    <lineage>
        <taxon>Eukaryota</taxon>
        <taxon>Viridiplantae</taxon>
        <taxon>Streptophyta</taxon>
        <taxon>Embryophyta</taxon>
        <taxon>Tracheophyta</taxon>
        <taxon>Spermatophyta</taxon>
        <taxon>Magnoliopsida</taxon>
        <taxon>eudicotyledons</taxon>
        <taxon>Gunneridae</taxon>
        <taxon>Pentapetalae</taxon>
        <taxon>asterids</taxon>
        <taxon>campanulids</taxon>
        <taxon>Asterales</taxon>
        <taxon>Asteraceae</taxon>
        <taxon>Asteroideae</taxon>
        <taxon>Anthemideae</taxon>
        <taxon>Anthemidinae</taxon>
        <taxon>Tanacetum</taxon>
    </lineage>
</organism>
<evidence type="ECO:0000313" key="1">
    <source>
        <dbReference type="EMBL" id="GFD44793.1"/>
    </source>
</evidence>
<sequence>MALHHQKIALDFAHPADFQARHQALQGQLAGFGHLAQVAEAVAFPVGPELRQAAVVAPLRVIAHAGHAHKQIHVAHYFGESQRRHPGQRHRRVVAREAHLVGTHVVVDAGVIPLAIGLHLAHPVLSREAVGGQRQAGRF</sequence>
<feature type="non-terminal residue" evidence="1">
    <location>
        <position position="139"/>
    </location>
</feature>
<comment type="caution">
    <text evidence="1">The sequence shown here is derived from an EMBL/GenBank/DDBJ whole genome shotgun (WGS) entry which is preliminary data.</text>
</comment>
<proteinExistence type="predicted"/>
<dbReference type="AlphaFoldDB" id="A0A699WCY7"/>
<accession>A0A699WCY7</accession>
<name>A0A699WCY7_TANCI</name>
<dbReference type="EMBL" id="BKCJ011631361">
    <property type="protein sequence ID" value="GFD44793.1"/>
    <property type="molecule type" value="Genomic_DNA"/>
</dbReference>
<protein>
    <submittedName>
        <fullName evidence="1">Uncharacterized protein</fullName>
    </submittedName>
</protein>
<reference evidence="1" key="1">
    <citation type="journal article" date="2019" name="Sci. Rep.">
        <title>Draft genome of Tanacetum cinerariifolium, the natural source of mosquito coil.</title>
        <authorList>
            <person name="Yamashiro T."/>
            <person name="Shiraishi A."/>
            <person name="Satake H."/>
            <person name="Nakayama K."/>
        </authorList>
    </citation>
    <scope>NUCLEOTIDE SEQUENCE</scope>
</reference>